<reference evidence="1 2" key="1">
    <citation type="submission" date="2018-11" db="EMBL/GenBank/DDBJ databases">
        <authorList>
            <consortium name="Pathogen Informatics"/>
        </authorList>
    </citation>
    <scope>NUCLEOTIDE SEQUENCE [LARGE SCALE GENOMIC DNA]</scope>
</reference>
<organism evidence="1 2">
    <name type="scientific">Dibothriocephalus latus</name>
    <name type="common">Fish tapeworm</name>
    <name type="synonym">Diphyllobothrium latum</name>
    <dbReference type="NCBI Taxonomy" id="60516"/>
    <lineage>
        <taxon>Eukaryota</taxon>
        <taxon>Metazoa</taxon>
        <taxon>Spiralia</taxon>
        <taxon>Lophotrochozoa</taxon>
        <taxon>Platyhelminthes</taxon>
        <taxon>Cestoda</taxon>
        <taxon>Eucestoda</taxon>
        <taxon>Diphyllobothriidea</taxon>
        <taxon>Diphyllobothriidae</taxon>
        <taxon>Dibothriocephalus</taxon>
    </lineage>
</organism>
<dbReference type="AlphaFoldDB" id="A0A3P7LSW4"/>
<dbReference type="EMBL" id="UYRU01065290">
    <property type="protein sequence ID" value="VDN16280.1"/>
    <property type="molecule type" value="Genomic_DNA"/>
</dbReference>
<name>A0A3P7LSW4_DIBLA</name>
<evidence type="ECO:0000313" key="1">
    <source>
        <dbReference type="EMBL" id="VDN16280.1"/>
    </source>
</evidence>
<accession>A0A3P7LSW4</accession>
<evidence type="ECO:0000313" key="2">
    <source>
        <dbReference type="Proteomes" id="UP000281553"/>
    </source>
</evidence>
<dbReference type="Proteomes" id="UP000281553">
    <property type="component" value="Unassembled WGS sequence"/>
</dbReference>
<gene>
    <name evidence="1" type="ORF">DILT_LOCUS12111</name>
</gene>
<sequence>MGPNVHVQMHRIDGSVDGDLSSADIDVKADPELEEDAGSKIGGIGEVGGFKENGPHYHERIGKSGSLEFVGDVPEVIVHAHVFSSAYPASAFIDLPSISLPSAWIMLTLPVGKTSITVLILPFMPAYVHRLLSFLNFHPLFPQLYWLSLSQLKLKKGFTS</sequence>
<keyword evidence="2" id="KW-1185">Reference proteome</keyword>
<proteinExistence type="predicted"/>
<protein>
    <submittedName>
        <fullName evidence="1">Uncharacterized protein</fullName>
    </submittedName>
</protein>